<feature type="domain" description="DUF5717" evidence="2">
    <location>
        <begin position="2"/>
        <end position="870"/>
    </location>
</feature>
<evidence type="ECO:0000313" key="3">
    <source>
        <dbReference type="EMBL" id="PHU38523.1"/>
    </source>
</evidence>
<dbReference type="AlphaFoldDB" id="A0A2G3E602"/>
<accession>A0A2G3E602</accession>
<reference evidence="3 4" key="2">
    <citation type="submission" date="2017-10" db="EMBL/GenBank/DDBJ databases">
        <authorList>
            <person name="Banno H."/>
            <person name="Chua N.-H."/>
        </authorList>
    </citation>
    <scope>NUCLEOTIDE SEQUENCE [LARGE SCALE GENOMIC DNA]</scope>
    <source>
        <strain evidence="3 4">JK623</strain>
    </source>
</reference>
<protein>
    <recommendedName>
        <fullName evidence="5">DUF5717 domain-containing protein</fullName>
    </recommendedName>
</protein>
<organism evidence="3 4">
    <name type="scientific">Agathobacter ruminis</name>
    <dbReference type="NCBI Taxonomy" id="1712665"/>
    <lineage>
        <taxon>Bacteria</taxon>
        <taxon>Bacillati</taxon>
        <taxon>Bacillota</taxon>
        <taxon>Clostridia</taxon>
        <taxon>Lachnospirales</taxon>
        <taxon>Lachnospiraceae</taxon>
        <taxon>Agathobacter</taxon>
    </lineage>
</organism>
<evidence type="ECO:0008006" key="5">
    <source>
        <dbReference type="Google" id="ProtNLM"/>
    </source>
</evidence>
<sequence length="1178" mass="139136">MKQLARGKFEYDVPVIQFSDESLSLTVIEGEDYSGSFSLTSQNGMKIRGVCYSTNERMECLTPQFDGEEVRIRYQLHSKGLIDQEVLKGEFVIVSNRFEYSLPFVVTIFKNYMDSTNGFIKNLYDFSCLAKEHWDEAYQLFYHKGFQNIIKPNEVKESMIYRGMMGAKPSNRNMEEFLVGIGKKQRVLFSCDRSDFTFSDLEDSQKDSISIQKDGWGFIEITLSSDSEFIDIPKKKIQTDDFIGSSCQVDFFVRKEALHAGNNYGRIRLKSTYQEIEIPVTVLGTLSSDEMEARKRRHDIKESQIGLLELYQAYRLKRLVTGSWSNETVTILDHLHALEPDEPMYLLMKAQALLINRQRQECEWILEDFKRDWTDRESPIWAYYLYIQTLLEREPVYVDKMTAEIKLIFRENPNSMLVFWILTFLDESYYNNSSLKLKAIEYWVNRGCTSPYLYLEAYYLIWQDPYLLTKLDLFELRLLRWAVRHKAMNKDIAAQIFQILAYTKEFSNTYYELMCAAYQADPKPEYVGTIVSYLIRTEQFDETYHEWYAKGIELELRVTGLYEAYLTSMEERNISSLPKMIRMYFRYESNLPYRKLAVLYNNIIAAKESDKETYDQYRRTMGRFAMEQVEAEHMDDNLAVLYEDMLDLGLVNEEIAHSLAHIVFTNKLIVFENHLVRAIIYQRELKDPQIVPIQNNVAYFQLFSKDYVILFEDESGHRYAGSVSYRLQPLMNARNYLEKSMLLAPDEPSYVIYRFQGKRNYLTFQPEDKQFFRRILFAEDFSREFMSEMVPEIIRYLSVAEYDSVMKEFLDTVDIHDYDATARKYLMEQFVENHLYERAVEAVEEFGINQVGKSYKVSLCNRLILENQYEEDDHITRFCTRVFYDGKYTDLILNYLCKYYTGPSNFMIKLWKASRSYDIDTFDLEEKILTQLMYSGKLDYTTFDIFAHYYDCGGRELIVMAYITYMSHEYFVASKELTSDVFGLLEGRYMSGFELNDACKLALLKRLSELPTISEEQFAIEDALLSEFTNKNMNFAFYKKLDKRLVAKYHFYDKVFLEYRANPLSHVVLHYSMNEADDSFVAEDMVDVYDGIFVKSFVMFFGERIRYYISEEKSAVVEVSESCEILNNDVYSDGEESRYNLLNQMMISQTLQEDAALLKTMNRYFGYEEVSKEAFHIL</sequence>
<dbReference type="Pfam" id="PF18983">
    <property type="entry name" value="DUF5717"/>
    <property type="match status" value="1"/>
</dbReference>
<evidence type="ECO:0000259" key="1">
    <source>
        <dbReference type="Pfam" id="PF18983"/>
    </source>
</evidence>
<dbReference type="InterPro" id="IPR043774">
    <property type="entry name" value="DUF5717_C"/>
</dbReference>
<evidence type="ECO:0000259" key="2">
    <source>
        <dbReference type="Pfam" id="PF18984"/>
    </source>
</evidence>
<keyword evidence="4" id="KW-1185">Reference proteome</keyword>
<comment type="caution">
    <text evidence="3">The sequence shown here is derived from an EMBL/GenBank/DDBJ whole genome shotgun (WGS) entry which is preliminary data.</text>
</comment>
<reference evidence="3 4" key="1">
    <citation type="submission" date="2017-10" db="EMBL/GenBank/DDBJ databases">
        <title>Resolving the taxonomy of Roseburia spp., Eubacterium rectale and Agathobacter spp. through phylogenomic analysis.</title>
        <authorList>
            <person name="Sheridan P.O."/>
            <person name="Walker A.W."/>
            <person name="Duncan S.H."/>
            <person name="Scott K.P."/>
            <person name="Toole P.W.O."/>
            <person name="Luis P."/>
            <person name="Flint H.J."/>
        </authorList>
    </citation>
    <scope>NUCLEOTIDE SEQUENCE [LARGE SCALE GENOMIC DNA]</scope>
    <source>
        <strain evidence="3 4">JK623</strain>
    </source>
</reference>
<name>A0A2G3E602_9FIRM</name>
<dbReference type="Proteomes" id="UP000224563">
    <property type="component" value="Unassembled WGS sequence"/>
</dbReference>
<proteinExistence type="predicted"/>
<evidence type="ECO:0000313" key="4">
    <source>
        <dbReference type="Proteomes" id="UP000224563"/>
    </source>
</evidence>
<feature type="domain" description="DUF5717" evidence="1">
    <location>
        <begin position="872"/>
        <end position="1175"/>
    </location>
</feature>
<dbReference type="Pfam" id="PF18984">
    <property type="entry name" value="DUF5717_N"/>
    <property type="match status" value="1"/>
</dbReference>
<dbReference type="EMBL" id="PDYG01000006">
    <property type="protein sequence ID" value="PHU38523.1"/>
    <property type="molecule type" value="Genomic_DNA"/>
</dbReference>
<dbReference type="InterPro" id="IPR043775">
    <property type="entry name" value="DUF5717_N"/>
</dbReference>
<gene>
    <name evidence="3" type="ORF">CSX02_02030</name>
</gene>